<dbReference type="GeneID" id="65129461"/>
<dbReference type="EMBL" id="MT774385">
    <property type="protein sequence ID" value="QOR58969.1"/>
    <property type="molecule type" value="Genomic_DNA"/>
</dbReference>
<sequence>MQLGKFQMKAFTSWKGLTRDNHIGAIFGRAPQKATNIMVQLLAQHRGKSLDSYLQRFPVKYFETDDEYTWEVIGSSRRNIPIIEARDMSDEVISSGMAGENGQPFKVVFPEDWFADGEVIVGELNEVYPLRILGQPRLEGSNAVYTVELMGGVLGGMPAEQLSAGKRFSWEYAPVEDTMSLEVGDVRYTSSTAMRNEWSHIRIQTKVPGNILDKKLAIGIPFVDKAGQKQVASSWMHHVDYKLEETFSEYKSNIIMFGRSNRNKNGEYLNFGKSGNVIKMGDGIRAQMSVGNTRYYTKFSLKTLEDALFELSESKLDYSDRTFIIETGSRGAVQFHKAVLDVVSGWTVFQYLGGNAANPAIISKTSSKLHDNALSAGFQFVEYKAPNGVTIKIEVNPLYDDQVRNKIMHPNGGVAESYRYDILSIGTTEEPNIQLAKVRGKEEYRGYMWGLRNPFTGGMNNPYMSYPEDSAQIHKMATLGVFILDPTRTMSIIPNILTE</sequence>
<dbReference type="KEGG" id="vg:65129461"/>
<protein>
    <submittedName>
        <fullName evidence="1">Major capsid protein</fullName>
    </submittedName>
</protein>
<keyword evidence="2" id="KW-1185">Reference proteome</keyword>
<proteinExistence type="predicted"/>
<dbReference type="InterPro" id="IPR056401">
    <property type="entry name" value="Crass_capsid"/>
</dbReference>
<organism evidence="1 2">
    <name type="scientific">uncultured phage cr108_1</name>
    <dbReference type="NCBI Taxonomy" id="2772069"/>
    <lineage>
        <taxon>Viruses</taxon>
        <taxon>Duplodnaviria</taxon>
        <taxon>Heunggongvirae</taxon>
        <taxon>Uroviricota</taxon>
        <taxon>Caudoviricetes</taxon>
        <taxon>Crassvirales</taxon>
        <taxon>Steigviridae</taxon>
        <taxon>Asinivirinae</taxon>
        <taxon>Pipoluvirus</taxon>
        <taxon>Pipoluvirus rarus</taxon>
    </lineage>
</organism>
<name>A0A7M1RZI3_9CAUD</name>
<dbReference type="Pfam" id="PF23898">
    <property type="entry name" value="Crass_capsid"/>
    <property type="match status" value="1"/>
</dbReference>
<reference evidence="1 2" key="1">
    <citation type="submission" date="2020-07" db="EMBL/GenBank/DDBJ databases">
        <title>Taxonomic proposal: Crassvirales, a new order of highly abundant and diverse bacterial viruses.</title>
        <authorList>
            <person name="Shkoporov A.N."/>
            <person name="Stockdale S.R."/>
            <person name="Guerin E."/>
            <person name="Ross R.P."/>
            <person name="Hill C."/>
        </authorList>
    </citation>
    <scope>NUCLEOTIDE SEQUENCE [LARGE SCALE GENOMIC DNA]</scope>
</reference>
<dbReference type="RefSeq" id="YP_010111127.1">
    <property type="nucleotide sequence ID" value="NC_055878.1"/>
</dbReference>
<dbReference type="Proteomes" id="UP000594030">
    <property type="component" value="Segment"/>
</dbReference>
<evidence type="ECO:0000313" key="1">
    <source>
        <dbReference type="EMBL" id="QOR58969.1"/>
    </source>
</evidence>
<accession>A0A7M1RZI3</accession>
<evidence type="ECO:0000313" key="2">
    <source>
        <dbReference type="Proteomes" id="UP000594030"/>
    </source>
</evidence>